<dbReference type="InterPro" id="IPR036249">
    <property type="entry name" value="Thioredoxin-like_sf"/>
</dbReference>
<evidence type="ECO:0000256" key="4">
    <source>
        <dbReference type="SAM" id="Phobius"/>
    </source>
</evidence>
<keyword evidence="2" id="KW-0201">Cytochrome c-type biogenesis</keyword>
<comment type="subcellular location">
    <subcellularLocation>
        <location evidence="1">Cell envelope</location>
    </subcellularLocation>
</comment>
<proteinExistence type="predicted"/>
<sequence>MTIRNETQKTPRNASRKIILLAGLAGIVAGAVAVYVMERPSGNIVASTNPSDQCAMKTDAAKKLDAAATGAVAAMRGADTPQSMSSLSFTAPDGKPARLADFKGKTLLVNLWATWCLPCREEMPALDALETKKGGDDFQVVTINIDTGDDEKPKAFLSEIGVKSLQLYRDASMGVFNDLKRKNLAFGLPVTVLVDKEGCQIAAMNGPADWSSDDAARFIDAAISVQ</sequence>
<dbReference type="AlphaFoldDB" id="A0A2N9W088"/>
<dbReference type="PANTHER" id="PTHR42852:SF13">
    <property type="entry name" value="PROTEIN DIPZ"/>
    <property type="match status" value="1"/>
</dbReference>
<evidence type="ECO:0000313" key="6">
    <source>
        <dbReference type="EMBL" id="PIO45156.1"/>
    </source>
</evidence>
<keyword evidence="4" id="KW-0472">Membrane</keyword>
<dbReference type="EMBL" id="MZMT01000023">
    <property type="protein sequence ID" value="PIO45156.1"/>
    <property type="molecule type" value="Genomic_DNA"/>
</dbReference>
<dbReference type="PANTHER" id="PTHR42852">
    <property type="entry name" value="THIOL:DISULFIDE INTERCHANGE PROTEIN DSBE"/>
    <property type="match status" value="1"/>
</dbReference>
<keyword evidence="4" id="KW-0812">Transmembrane</keyword>
<dbReference type="InterPro" id="IPR013740">
    <property type="entry name" value="Redoxin"/>
</dbReference>
<dbReference type="InterPro" id="IPR050553">
    <property type="entry name" value="Thioredoxin_ResA/DsbE_sf"/>
</dbReference>
<evidence type="ECO:0000256" key="1">
    <source>
        <dbReference type="ARBA" id="ARBA00004196"/>
    </source>
</evidence>
<evidence type="ECO:0000259" key="5">
    <source>
        <dbReference type="PROSITE" id="PS51352"/>
    </source>
</evidence>
<dbReference type="KEGG" id="pht:BLM14_02230"/>
<dbReference type="GO" id="GO:0015036">
    <property type="term" value="F:disulfide oxidoreductase activity"/>
    <property type="evidence" value="ECO:0007669"/>
    <property type="project" value="UniProtKB-ARBA"/>
</dbReference>
<dbReference type="Proteomes" id="UP000232163">
    <property type="component" value="Unassembled WGS sequence"/>
</dbReference>
<organism evidence="6 7">
    <name type="scientific">Phyllobacterium zundukense</name>
    <dbReference type="NCBI Taxonomy" id="1867719"/>
    <lineage>
        <taxon>Bacteria</taxon>
        <taxon>Pseudomonadati</taxon>
        <taxon>Pseudomonadota</taxon>
        <taxon>Alphaproteobacteria</taxon>
        <taxon>Hyphomicrobiales</taxon>
        <taxon>Phyllobacteriaceae</taxon>
        <taxon>Phyllobacterium</taxon>
    </lineage>
</organism>
<dbReference type="Gene3D" id="3.40.30.10">
    <property type="entry name" value="Glutaredoxin"/>
    <property type="match status" value="1"/>
</dbReference>
<feature type="domain" description="Thioredoxin" evidence="5">
    <location>
        <begin position="78"/>
        <end position="224"/>
    </location>
</feature>
<dbReference type="Pfam" id="PF08534">
    <property type="entry name" value="Redoxin"/>
    <property type="match status" value="1"/>
</dbReference>
<evidence type="ECO:0000256" key="2">
    <source>
        <dbReference type="ARBA" id="ARBA00022748"/>
    </source>
</evidence>
<dbReference type="PROSITE" id="PS00194">
    <property type="entry name" value="THIOREDOXIN_1"/>
    <property type="match status" value="1"/>
</dbReference>
<keyword evidence="7" id="KW-1185">Reference proteome</keyword>
<dbReference type="NCBIfam" id="NF047696">
    <property type="entry name" value="ThlDiSintTplARhiz"/>
    <property type="match status" value="1"/>
</dbReference>
<dbReference type="GO" id="GO:0017004">
    <property type="term" value="P:cytochrome complex assembly"/>
    <property type="evidence" value="ECO:0007669"/>
    <property type="project" value="UniProtKB-KW"/>
</dbReference>
<keyword evidence="3" id="KW-0676">Redox-active center</keyword>
<reference evidence="7" key="1">
    <citation type="journal article" date="2017" name="Int J Environ Stud">
        <title>Does the Miocene-Pliocene relict legume Oxytropis triphylla form nitrogen-fixing nodules with a combination of bacterial strains?</title>
        <authorList>
            <person name="Safronova V."/>
            <person name="Belimov A."/>
            <person name="Sazanova A."/>
            <person name="Kuznetsova I."/>
            <person name="Popova J."/>
            <person name="Andronov E."/>
            <person name="Verkhozina A."/>
            <person name="Tikhonovich I."/>
        </authorList>
    </citation>
    <scope>NUCLEOTIDE SEQUENCE [LARGE SCALE GENOMIC DNA]</scope>
    <source>
        <strain evidence="7">Tri-38</strain>
    </source>
</reference>
<keyword evidence="4" id="KW-1133">Transmembrane helix</keyword>
<accession>A0A2N9W088</accession>
<dbReference type="OrthoDB" id="9799347at2"/>
<comment type="caution">
    <text evidence="6">The sequence shown here is derived from an EMBL/GenBank/DDBJ whole genome shotgun (WGS) entry which is preliminary data.</text>
</comment>
<evidence type="ECO:0000256" key="3">
    <source>
        <dbReference type="ARBA" id="ARBA00023284"/>
    </source>
</evidence>
<dbReference type="SUPFAM" id="SSF52833">
    <property type="entry name" value="Thioredoxin-like"/>
    <property type="match status" value="1"/>
</dbReference>
<dbReference type="GO" id="GO:0030313">
    <property type="term" value="C:cell envelope"/>
    <property type="evidence" value="ECO:0007669"/>
    <property type="project" value="UniProtKB-SubCell"/>
</dbReference>
<dbReference type="InterPro" id="IPR017937">
    <property type="entry name" value="Thioredoxin_CS"/>
</dbReference>
<dbReference type="CDD" id="cd02966">
    <property type="entry name" value="TlpA_like_family"/>
    <property type="match status" value="1"/>
</dbReference>
<feature type="transmembrane region" description="Helical" evidence="4">
    <location>
        <begin position="18"/>
        <end position="37"/>
    </location>
</feature>
<dbReference type="RefSeq" id="WP_099997906.1">
    <property type="nucleotide sequence ID" value="NZ_CP017940.1"/>
</dbReference>
<dbReference type="InterPro" id="IPR013766">
    <property type="entry name" value="Thioredoxin_domain"/>
</dbReference>
<dbReference type="PROSITE" id="PS51352">
    <property type="entry name" value="THIOREDOXIN_2"/>
    <property type="match status" value="1"/>
</dbReference>
<evidence type="ECO:0000313" key="7">
    <source>
        <dbReference type="Proteomes" id="UP000232163"/>
    </source>
</evidence>
<gene>
    <name evidence="6" type="ORF">B5P45_08930</name>
</gene>
<protein>
    <submittedName>
        <fullName evidence="6">Sodium:dicarboxylate symporter</fullName>
    </submittedName>
</protein>
<name>A0A2N9W088_9HYPH</name>